<evidence type="ECO:0000313" key="1">
    <source>
        <dbReference type="EMBL" id="MFC5423790.1"/>
    </source>
</evidence>
<accession>A0ABW0J217</accession>
<evidence type="ECO:0000313" key="2">
    <source>
        <dbReference type="Proteomes" id="UP001596053"/>
    </source>
</evidence>
<keyword evidence="2" id="KW-1185">Reference proteome</keyword>
<comment type="caution">
    <text evidence="1">The sequence shown here is derived from an EMBL/GenBank/DDBJ whole genome shotgun (WGS) entry which is preliminary data.</text>
</comment>
<evidence type="ECO:0008006" key="3">
    <source>
        <dbReference type="Google" id="ProtNLM"/>
    </source>
</evidence>
<reference evidence="2" key="1">
    <citation type="journal article" date="2019" name="Int. J. Syst. Evol. Microbiol.">
        <title>The Global Catalogue of Microorganisms (GCM) 10K type strain sequencing project: providing services to taxonomists for standard genome sequencing and annotation.</title>
        <authorList>
            <consortium name="The Broad Institute Genomics Platform"/>
            <consortium name="The Broad Institute Genome Sequencing Center for Infectious Disease"/>
            <person name="Wu L."/>
            <person name="Ma J."/>
        </authorList>
    </citation>
    <scope>NUCLEOTIDE SEQUENCE [LARGE SCALE GENOMIC DNA]</scope>
    <source>
        <strain evidence="2">NCAIM B.01391</strain>
    </source>
</reference>
<organism evidence="1 2">
    <name type="scientific">Bosea eneae</name>
    <dbReference type="NCBI Taxonomy" id="151454"/>
    <lineage>
        <taxon>Bacteria</taxon>
        <taxon>Pseudomonadati</taxon>
        <taxon>Pseudomonadota</taxon>
        <taxon>Alphaproteobacteria</taxon>
        <taxon>Hyphomicrobiales</taxon>
        <taxon>Boseaceae</taxon>
        <taxon>Bosea</taxon>
    </lineage>
</organism>
<gene>
    <name evidence="1" type="ORF">ACFPOB_30140</name>
</gene>
<dbReference type="Proteomes" id="UP001596053">
    <property type="component" value="Unassembled WGS sequence"/>
</dbReference>
<proteinExistence type="predicted"/>
<dbReference type="RefSeq" id="WP_377801844.1">
    <property type="nucleotide sequence ID" value="NZ_JBHSLW010000117.1"/>
</dbReference>
<protein>
    <recommendedName>
        <fullName evidence="3">DUF4376 domain-containing protein</fullName>
    </recommendedName>
</protein>
<name>A0ABW0J217_9HYPH</name>
<dbReference type="EMBL" id="JBHSLW010000117">
    <property type="protein sequence ID" value="MFC5423790.1"/>
    <property type="molecule type" value="Genomic_DNA"/>
</dbReference>
<sequence length="150" mass="15612">MPITLTHAGLRFFAASSEQLVSAGVPAEIVLAAVKEVRKAEIDDEAERQRLRWITGGAGQAMTYTRKVEQARAALAAADPQLADYPLLAASIGIDGPDIVSVANVVVGMDAAWEQIGAAIESARLAAKQAIAGAPDEAAVLVVQPVWPSV</sequence>